<feature type="compositionally biased region" description="Polar residues" evidence="1">
    <location>
        <begin position="228"/>
        <end position="245"/>
    </location>
</feature>
<dbReference type="Gramene" id="Bo3g035010.1">
    <property type="protein sequence ID" value="Bo3g035010.1"/>
    <property type="gene ID" value="Bo3g035010"/>
</dbReference>
<feature type="compositionally biased region" description="Polar residues" evidence="1">
    <location>
        <begin position="26"/>
        <end position="38"/>
    </location>
</feature>
<evidence type="ECO:0000256" key="1">
    <source>
        <dbReference type="SAM" id="MobiDB-lite"/>
    </source>
</evidence>
<dbReference type="InterPro" id="IPR001005">
    <property type="entry name" value="SANT/Myb"/>
</dbReference>
<feature type="compositionally biased region" description="Basic and acidic residues" evidence="1">
    <location>
        <begin position="253"/>
        <end position="263"/>
    </location>
</feature>
<dbReference type="EnsemblPlants" id="Bo3g035010.1">
    <property type="protein sequence ID" value="Bo3g035010.1"/>
    <property type="gene ID" value="Bo3g035010"/>
</dbReference>
<sequence>MDSYPFSSHSKFVELLSQQTVSFGNNEDSVDLSSSQPLPGSVGTEASNCDGDSAPQRRERRKWTPMDDVVLISSWLNTSKDPVVGNEQKSNGFWKRIAAYFGASPLLAGCEERDHNHCKHRWHRINDLVSKFCGAYEAATREKTSGQNENDVLKLAHQIFYNNYKTRFNLEHAWKELRHDQKWCELATAKNDGSLKKRKCEDGGDSESSQATENKRPPGVKAAKKSSQKTVVSDDNLNKFQSETVPLSEADNESSRVRAVEREEEMKTRKPKVYIERNREEGHLRLWNDYFSDTPTYPENLFRRRSRMNKLLFMHIVHRLSNEVCFFRQKKDVTGRLGLSPPQKCTAAIRVLAYGSALDAVDEYLRLGATTTWLCVENFVEAIIYLFGDEYLRRPTPNDLQRLLHIEELRGFPGMIGSIDSPQVNFSVNGREYDMAYYLTDDIYPKWAIFIQSIPIPQGPKAVLFAQRQEAARKDVERAFGVLQARFAIVKNPAFSWDKVKIGKIMRACIILHNMIVESERDECTQYDVSNFQQGGGIESSHINFTYSTDIPTNIANQMGVRTRIRDKEAHQQLKSDLVEHIWRKFRRDQDNN</sequence>
<dbReference type="AlphaFoldDB" id="A0A0D3B626"/>
<proteinExistence type="predicted"/>
<dbReference type="InterPro" id="IPR006912">
    <property type="entry name" value="Harbinger_derived_prot"/>
</dbReference>
<evidence type="ECO:0000259" key="2">
    <source>
        <dbReference type="PROSITE" id="PS50090"/>
    </source>
</evidence>
<organism evidence="3 4">
    <name type="scientific">Brassica oleracea var. oleracea</name>
    <dbReference type="NCBI Taxonomy" id="109376"/>
    <lineage>
        <taxon>Eukaryota</taxon>
        <taxon>Viridiplantae</taxon>
        <taxon>Streptophyta</taxon>
        <taxon>Embryophyta</taxon>
        <taxon>Tracheophyta</taxon>
        <taxon>Spermatophyta</taxon>
        <taxon>Magnoliopsida</taxon>
        <taxon>eudicotyledons</taxon>
        <taxon>Gunneridae</taxon>
        <taxon>Pentapetalae</taxon>
        <taxon>rosids</taxon>
        <taxon>malvids</taxon>
        <taxon>Brassicales</taxon>
        <taxon>Brassicaceae</taxon>
        <taxon>Brassiceae</taxon>
        <taxon>Brassica</taxon>
    </lineage>
</organism>
<dbReference type="PANTHER" id="PTHR47150">
    <property type="entry name" value="OS12G0169200 PROTEIN"/>
    <property type="match status" value="1"/>
</dbReference>
<feature type="domain" description="Myb-like" evidence="2">
    <location>
        <begin position="55"/>
        <end position="126"/>
    </location>
</feature>
<name>A0A0D3B626_BRAOL</name>
<feature type="region of interest" description="Disordered" evidence="1">
    <location>
        <begin position="195"/>
        <end position="263"/>
    </location>
</feature>
<dbReference type="HOGENOM" id="CLU_012390_5_2_1"/>
<dbReference type="Pfam" id="PF04827">
    <property type="entry name" value="Plant_tran"/>
    <property type="match status" value="2"/>
</dbReference>
<accession>A0A0D3B626</accession>
<evidence type="ECO:0000313" key="4">
    <source>
        <dbReference type="Proteomes" id="UP000032141"/>
    </source>
</evidence>
<dbReference type="PROSITE" id="PS50090">
    <property type="entry name" value="MYB_LIKE"/>
    <property type="match status" value="1"/>
</dbReference>
<evidence type="ECO:0000313" key="3">
    <source>
        <dbReference type="EnsemblPlants" id="Bo3g035010.1"/>
    </source>
</evidence>
<reference evidence="3" key="2">
    <citation type="submission" date="2015-03" db="UniProtKB">
        <authorList>
            <consortium name="EnsemblPlants"/>
        </authorList>
    </citation>
    <scope>IDENTIFICATION</scope>
</reference>
<dbReference type="Proteomes" id="UP000032141">
    <property type="component" value="Chromosome C3"/>
</dbReference>
<feature type="region of interest" description="Disordered" evidence="1">
    <location>
        <begin position="26"/>
        <end position="61"/>
    </location>
</feature>
<dbReference type="Gene3D" id="1.10.10.60">
    <property type="entry name" value="Homeodomain-like"/>
    <property type="match status" value="1"/>
</dbReference>
<dbReference type="PANTHER" id="PTHR47150:SF5">
    <property type="entry name" value="OS07G0546750 PROTEIN"/>
    <property type="match status" value="1"/>
</dbReference>
<reference evidence="3 4" key="1">
    <citation type="journal article" date="2014" name="Genome Biol.">
        <title>Transcriptome and methylome profiling reveals relics of genome dominance in the mesopolyploid Brassica oleracea.</title>
        <authorList>
            <person name="Parkin I.A."/>
            <person name="Koh C."/>
            <person name="Tang H."/>
            <person name="Robinson S.J."/>
            <person name="Kagale S."/>
            <person name="Clarke W.E."/>
            <person name="Town C.D."/>
            <person name="Nixon J."/>
            <person name="Krishnakumar V."/>
            <person name="Bidwell S.L."/>
            <person name="Denoeud F."/>
            <person name="Belcram H."/>
            <person name="Links M.G."/>
            <person name="Just J."/>
            <person name="Clarke C."/>
            <person name="Bender T."/>
            <person name="Huebert T."/>
            <person name="Mason A.S."/>
            <person name="Pires J.C."/>
            <person name="Barker G."/>
            <person name="Moore J."/>
            <person name="Walley P.G."/>
            <person name="Manoli S."/>
            <person name="Batley J."/>
            <person name="Edwards D."/>
            <person name="Nelson M.N."/>
            <person name="Wang X."/>
            <person name="Paterson A.H."/>
            <person name="King G."/>
            <person name="Bancroft I."/>
            <person name="Chalhoub B."/>
            <person name="Sharpe A.G."/>
        </authorList>
    </citation>
    <scope>NUCLEOTIDE SEQUENCE</scope>
    <source>
        <strain evidence="3 4">cv. TO1000</strain>
    </source>
</reference>
<dbReference type="STRING" id="109376.A0A0D3B626"/>
<keyword evidence="4" id="KW-1185">Reference proteome</keyword>
<protein>
    <recommendedName>
        <fullName evidence="2">Myb-like domain-containing protein</fullName>
    </recommendedName>
</protein>